<dbReference type="MGI" id="MGI:1922142">
    <property type="gene designation" value="4930447A16Rik"/>
</dbReference>
<dbReference type="HOGENOM" id="CLU_1916379_0_0_1"/>
<evidence type="ECO:0000313" key="2">
    <source>
        <dbReference type="MGI" id="MGI:1922142"/>
    </source>
</evidence>
<accession>Q9D5F6</accession>
<dbReference type="Bgee" id="ENSMUSG00000022288">
    <property type="expression patterns" value="Expressed in mesodermal cell in embryo and 29 other cell types or tissues"/>
</dbReference>
<reference evidence="1" key="7">
    <citation type="journal article" date="2005" name="Science">
        <title>The Transcriptional Landscape of the Mammalian Genome.</title>
        <authorList>
            <consortium name="The FANTOM Consortium"/>
            <consortium name="Riken Genome Exploration Research Group and Genome Science Group (Genome Network Project Core Group)"/>
        </authorList>
    </citation>
    <scope>NUCLEOTIDE SEQUENCE</scope>
    <source>
        <strain evidence="1">C57BL/6J</strain>
        <tissue evidence="1">Testis</tissue>
    </source>
</reference>
<dbReference type="VEuPathDB" id="HostDB:ENSMUSG00000022288"/>
<dbReference type="AlphaFoldDB" id="Q9D5F6"/>
<dbReference type="RNAct" id="Q9D5F6">
    <property type="molecule type" value="protein"/>
</dbReference>
<proteinExistence type="evidence at transcript level"/>
<dbReference type="AGR" id="MGI:1922142"/>
<sequence>MTSFIYSGRQGALRWGGCTVPRALRALHQSETQQSCGILHAIIYDHEYYLFLNWSYKFTRDFWQRGKATFRSQTPVSILQKERTDHSSDEDVGEDCASLRRQILAGESGSLEKSPMSSVCVPLHLVTLQTLL</sequence>
<gene>
    <name evidence="2" type="primary">4930447A16Rik</name>
</gene>
<dbReference type="UCSC" id="uc029soo.1">
    <property type="organism name" value="mouse"/>
</dbReference>
<dbReference type="BioGRID-ORCS" id="74892">
    <property type="hits" value="0 hits in 75 CRISPR screens"/>
</dbReference>
<reference evidence="1" key="6">
    <citation type="journal article" date="2002" name="Nature">
        <title>Analysis of the mouse transcriptome based on functional annotation of 60,770 full-length cDNAs.</title>
        <authorList>
            <consortium name="The FANTOM Consortium and the RIKEN Genome Exploration Research Group Phase I and II Team"/>
        </authorList>
    </citation>
    <scope>NUCLEOTIDE SEQUENCE</scope>
    <source>
        <strain evidence="1">C57BL/6J</strain>
        <tissue evidence="1">Testis</tissue>
    </source>
</reference>
<reference evidence="1" key="2">
    <citation type="journal article" date="2000" name="Genome Res.">
        <title>Normalization and subtraction of cap-trapper-selected cDNAs to prepare full-length cDNA libraries for rapid discovery of new genes.</title>
        <authorList>
            <person name="Carninci P."/>
            <person name="Shibata Y."/>
            <person name="Hayatsu N."/>
            <person name="Sugahara Y."/>
            <person name="Shibata K."/>
            <person name="Itoh M."/>
            <person name="Konno H."/>
            <person name="Okazaki Y."/>
            <person name="Muramatsu M."/>
            <person name="Hayashizaki Y."/>
        </authorList>
    </citation>
    <scope>NUCLEOTIDE SEQUENCE</scope>
    <source>
        <strain evidence="1">C57BL/6J</strain>
        <tissue evidence="1">Testis</tissue>
    </source>
</reference>
<protein>
    <submittedName>
        <fullName evidence="1">Uncharacterized protein</fullName>
    </submittedName>
</protein>
<reference evidence="1" key="5">
    <citation type="journal article" date="2001" name="Nature">
        <title>Functional annotation of a full-length mouse cDNA collection.</title>
        <authorList>
            <consortium name="The RIKEN Genome Exploration Research Group Phase II Team and the FANTOM Consortium"/>
        </authorList>
    </citation>
    <scope>NUCLEOTIDE SEQUENCE</scope>
    <source>
        <strain evidence="1">C57BL/6J</strain>
        <tissue evidence="1">Testis</tissue>
    </source>
</reference>
<reference evidence="1" key="8">
    <citation type="journal article" date="2005" name="Science">
        <title>Antisense Transcription in the Mammalian Transcriptome.</title>
        <authorList>
            <consortium name="RIKEN Genome Exploration Research Group and Genome Science Group (Genome Network Project Core Group) and the FANTOM Consortium"/>
        </authorList>
    </citation>
    <scope>NUCLEOTIDE SEQUENCE</scope>
    <source>
        <strain evidence="1">C57BL/6J</strain>
        <tissue evidence="1">Testis</tissue>
    </source>
</reference>
<dbReference type="EMBL" id="AK015396">
    <property type="protein sequence ID" value="BAB29828.1"/>
    <property type="molecule type" value="mRNA"/>
</dbReference>
<name>Q9D5F6_MOUSE</name>
<evidence type="ECO:0000313" key="1">
    <source>
        <dbReference type="EMBL" id="BAB29828.1"/>
    </source>
</evidence>
<dbReference type="PaxDb" id="10090-ENSMUSP00000022897"/>
<organism evidence="1">
    <name type="scientific">Mus musculus</name>
    <name type="common">Mouse</name>
    <dbReference type="NCBI Taxonomy" id="10090"/>
    <lineage>
        <taxon>Eukaryota</taxon>
        <taxon>Metazoa</taxon>
        <taxon>Chordata</taxon>
        <taxon>Craniata</taxon>
        <taxon>Vertebrata</taxon>
        <taxon>Euteleostomi</taxon>
        <taxon>Mammalia</taxon>
        <taxon>Eutheria</taxon>
        <taxon>Euarchontoglires</taxon>
        <taxon>Glires</taxon>
        <taxon>Rodentia</taxon>
        <taxon>Myomorpha</taxon>
        <taxon>Muroidea</taxon>
        <taxon>Muridae</taxon>
        <taxon>Murinae</taxon>
        <taxon>Mus</taxon>
        <taxon>Mus</taxon>
    </lineage>
</organism>
<reference evidence="1" key="4">
    <citation type="submission" date="2000-07" db="EMBL/GenBank/DDBJ databases">
        <authorList>
            <person name="Adachi J."/>
            <person name="Aizawa K."/>
            <person name="Akahira S."/>
            <person name="Akimura T."/>
            <person name="Arai A."/>
            <person name="Aono H."/>
            <person name="Arakawa T."/>
            <person name="Bono H."/>
            <person name="Carninci P."/>
            <person name="Fukuda S."/>
            <person name="Fukunishi Y."/>
            <person name="Furuno M."/>
            <person name="Hanagaki T."/>
            <person name="Hara A."/>
            <person name="Hayatsu N."/>
            <person name="Hiramoto K."/>
            <person name="Hiraoka T."/>
            <person name="Hori F."/>
            <person name="Imotani K."/>
            <person name="Ishii Y."/>
            <person name="Itoh M."/>
            <person name="Izawa M."/>
            <person name="Kasukawa T."/>
            <person name="Kato H."/>
            <person name="Kawai J."/>
            <person name="Kojima Y."/>
            <person name="Konno H."/>
            <person name="Kouda M."/>
            <person name="Koya S."/>
            <person name="Kurihara C."/>
            <person name="Matsuyama T."/>
            <person name="Miyazaki A."/>
            <person name="Nishi K."/>
            <person name="Nomura K."/>
            <person name="Numazaki R."/>
            <person name="Ohno M."/>
            <person name="Okazaki Y."/>
            <person name="Okido T."/>
            <person name="Owa C."/>
            <person name="Saito H."/>
            <person name="Saito R."/>
            <person name="Sakai C."/>
            <person name="Sakai K."/>
            <person name="Sano H."/>
            <person name="Sasaki D."/>
            <person name="Shibata K."/>
            <person name="Shibata Y."/>
            <person name="Shinagawa A."/>
            <person name="Shiraki T."/>
            <person name="Sogabe Y."/>
            <person name="Suzuki H."/>
            <person name="Tagami M."/>
            <person name="Tagawa A."/>
            <person name="Takahashi F."/>
            <person name="Tanaka T."/>
            <person name="Tejima Y."/>
            <person name="Toya T."/>
            <person name="Yamamura T."/>
            <person name="Yasunishi A."/>
            <person name="Yoshida K."/>
            <person name="Yoshino M."/>
            <person name="Muramatsu M."/>
            <person name="Hayashizaki Y."/>
        </authorList>
    </citation>
    <scope>NUCLEOTIDE SEQUENCE</scope>
    <source>
        <strain evidence="1">C57BL/6J</strain>
        <tissue evidence="1">Testis</tissue>
    </source>
</reference>
<reference evidence="1" key="1">
    <citation type="journal article" date="1999" name="Methods Enzymol.">
        <title>High-efficiency full-length cDNA cloning.</title>
        <authorList>
            <person name="Carninci P."/>
            <person name="Hayashizaki Y."/>
        </authorList>
    </citation>
    <scope>NUCLEOTIDE SEQUENCE</scope>
    <source>
        <strain evidence="1">C57BL/6J</strain>
        <tissue evidence="1">Testis</tissue>
    </source>
</reference>
<reference evidence="1" key="3">
    <citation type="journal article" date="2000" name="Genome Res.">
        <title>RIKEN integrated sequence analysis (RISA) system--384-format sequencing pipeline with 384 multicapillary sequencer.</title>
        <authorList>
            <person name="Shibata K."/>
            <person name="Itoh M."/>
            <person name="Aizawa K."/>
            <person name="Nagaoka S."/>
            <person name="Sasaki N."/>
            <person name="Carninci P."/>
            <person name="Konno H."/>
            <person name="Akiyama J."/>
            <person name="Nishi K."/>
            <person name="Kitsunai T."/>
            <person name="Tashiro H."/>
            <person name="Itoh M."/>
            <person name="Sumi N."/>
            <person name="Ishii Y."/>
            <person name="Nakamura S."/>
            <person name="Hazama M."/>
            <person name="Nishine T."/>
            <person name="Harada A."/>
            <person name="Yamamoto R."/>
            <person name="Matsumoto H."/>
            <person name="Sakaguchi S."/>
            <person name="Ikegami T."/>
            <person name="Kashiwagi K."/>
            <person name="Fujiwake S."/>
            <person name="Inoue K."/>
            <person name="Togawa Y."/>
            <person name="Izawa M."/>
            <person name="Ohara E."/>
            <person name="Watahiki M."/>
            <person name="Yoneda Y."/>
            <person name="Ishikawa T."/>
            <person name="Ozawa K."/>
            <person name="Tanaka T."/>
            <person name="Matsuura S."/>
            <person name="Kawai J."/>
            <person name="Okazaki Y."/>
            <person name="Muramatsu M."/>
            <person name="Inoue Y."/>
            <person name="Kira A."/>
            <person name="Hayashizaki Y."/>
        </authorList>
    </citation>
    <scope>NUCLEOTIDE SEQUENCE</scope>
    <source>
        <strain evidence="1">C57BL/6J</strain>
        <tissue evidence="1">Testis</tissue>
    </source>
</reference>